<sequence>MSTAPAPRIPSPAPPWPPGELEDRLRALAAERYHHRHPFNLRMHEGLLSPEELRRWVLNRFHYQRHIPIKDALILAKLDDRELRRSWIRRIHDHDGRSAEDGRPAEAGGIERWLRLGEAVGLDRTLLLSGEGVLPAVRFAVEGYVGFCRLGSPLEAVASSLTELFAPDLMVTRIAAWERHYPWIEPAGLRYFQVRVGQGRRDSDEALALVHAWARTRADQERVLAAFTFKCDVLWSLLDAVDRPAPGTRDGR</sequence>
<accession>A0A931DPN2</accession>
<dbReference type="InterPro" id="IPR039068">
    <property type="entry name" value="PqqC-like"/>
</dbReference>
<comment type="caution">
    <text evidence="6">The sequence shown here is derived from an EMBL/GenBank/DDBJ whole genome shotgun (WGS) entry which is preliminary data.</text>
</comment>
<evidence type="ECO:0000313" key="7">
    <source>
        <dbReference type="Proteomes" id="UP000614047"/>
    </source>
</evidence>
<comment type="pathway">
    <text evidence="1">Cofactor biosynthesis; thiamine diphosphate biosynthesis.</text>
</comment>
<dbReference type="EC" id="1.3.3.11" evidence="4"/>
<keyword evidence="2 4" id="KW-0884">PQQ biosynthesis</keyword>
<evidence type="ECO:0000256" key="3">
    <source>
        <dbReference type="ARBA" id="ARBA00023002"/>
    </source>
</evidence>
<dbReference type="PANTHER" id="PTHR40279:SF3">
    <property type="entry name" value="4-AMINOBENZOATE SYNTHASE"/>
    <property type="match status" value="1"/>
</dbReference>
<feature type="domain" description="Thiaminase-2/PQQC" evidence="5">
    <location>
        <begin position="24"/>
        <end position="239"/>
    </location>
</feature>
<dbReference type="GO" id="GO:0033732">
    <property type="term" value="F:pyrroloquinoline-quinone synthase activity"/>
    <property type="evidence" value="ECO:0007669"/>
    <property type="project" value="UniProtKB-EC"/>
</dbReference>
<dbReference type="Gene3D" id="1.20.910.10">
    <property type="entry name" value="Heme oxygenase-like"/>
    <property type="match status" value="1"/>
</dbReference>
<dbReference type="PANTHER" id="PTHR40279">
    <property type="entry name" value="PQQC-LIKE PROTEIN"/>
    <property type="match status" value="1"/>
</dbReference>
<proteinExistence type="inferred from homology"/>
<comment type="pathway">
    <text evidence="4">Cofactor biosynthesis; pyrroloquinoline quinone biosynthesis.</text>
</comment>
<protein>
    <recommendedName>
        <fullName evidence="4">Pyrroloquinoline-quinone synthase</fullName>
        <ecNumber evidence="4">1.3.3.11</ecNumber>
    </recommendedName>
    <alternativeName>
        <fullName evidence="4">Coenzyme PQQ synthesis protein C</fullName>
    </alternativeName>
    <alternativeName>
        <fullName evidence="4">Pyrroloquinoline quinone biosynthesis protein C</fullName>
    </alternativeName>
</protein>
<evidence type="ECO:0000313" key="6">
    <source>
        <dbReference type="EMBL" id="MBG6091486.1"/>
    </source>
</evidence>
<dbReference type="HAMAP" id="MF_00654">
    <property type="entry name" value="PQQ_syn_PqqC"/>
    <property type="match status" value="1"/>
</dbReference>
<dbReference type="Proteomes" id="UP000614047">
    <property type="component" value="Unassembled WGS sequence"/>
</dbReference>
<dbReference type="GO" id="GO:0018189">
    <property type="term" value="P:pyrroloquinoline quinone biosynthetic process"/>
    <property type="evidence" value="ECO:0007669"/>
    <property type="project" value="UniProtKB-UniRule"/>
</dbReference>
<evidence type="ECO:0000256" key="2">
    <source>
        <dbReference type="ARBA" id="ARBA00022905"/>
    </source>
</evidence>
<dbReference type="NCBIfam" id="TIGR02111">
    <property type="entry name" value="PQQ_syn_pqqC"/>
    <property type="match status" value="1"/>
</dbReference>
<dbReference type="Pfam" id="PF03070">
    <property type="entry name" value="TENA_THI-4"/>
    <property type="match status" value="1"/>
</dbReference>
<comment type="similarity">
    <text evidence="4">Belongs to the PqqC family.</text>
</comment>
<comment type="catalytic activity">
    <reaction evidence="4">
        <text>6-(2-amino-2-carboxyethyl)-7,8-dioxo-1,2,3,4,7,8-hexahydroquinoline-2,4-dicarboxylate + 3 O2 = pyrroloquinoline quinone + 2 H2O2 + 2 H2O + H(+)</text>
        <dbReference type="Rhea" id="RHEA:10692"/>
        <dbReference type="ChEBI" id="CHEBI:15377"/>
        <dbReference type="ChEBI" id="CHEBI:15378"/>
        <dbReference type="ChEBI" id="CHEBI:15379"/>
        <dbReference type="ChEBI" id="CHEBI:16240"/>
        <dbReference type="ChEBI" id="CHEBI:58442"/>
        <dbReference type="ChEBI" id="CHEBI:58778"/>
        <dbReference type="EC" id="1.3.3.11"/>
    </reaction>
</comment>
<dbReference type="SUPFAM" id="SSF48613">
    <property type="entry name" value="Heme oxygenase-like"/>
    <property type="match status" value="1"/>
</dbReference>
<name>A0A931DPN2_9ACTN</name>
<organism evidence="6 7">
    <name type="scientific">Actinomadura viridis</name>
    <dbReference type="NCBI Taxonomy" id="58110"/>
    <lineage>
        <taxon>Bacteria</taxon>
        <taxon>Bacillati</taxon>
        <taxon>Actinomycetota</taxon>
        <taxon>Actinomycetes</taxon>
        <taxon>Streptosporangiales</taxon>
        <taxon>Thermomonosporaceae</taxon>
        <taxon>Actinomadura</taxon>
    </lineage>
</organism>
<evidence type="ECO:0000259" key="5">
    <source>
        <dbReference type="Pfam" id="PF03070"/>
    </source>
</evidence>
<evidence type="ECO:0000256" key="1">
    <source>
        <dbReference type="ARBA" id="ARBA00004948"/>
    </source>
</evidence>
<dbReference type="EMBL" id="JADOUA010000001">
    <property type="protein sequence ID" value="MBG6091486.1"/>
    <property type="molecule type" value="Genomic_DNA"/>
</dbReference>
<dbReference type="InterPro" id="IPR011845">
    <property type="entry name" value="PqqC"/>
</dbReference>
<dbReference type="RefSeq" id="WP_307829143.1">
    <property type="nucleotide sequence ID" value="NZ_BAABES010000019.1"/>
</dbReference>
<comment type="function">
    <text evidence="4">Ring cyclization and eight-electron oxidation of 3a-(2-amino-2-carboxyethyl)-4,5-dioxo-4,5,6,7,8,9-hexahydroquinoline-7,9-dicarboxylic-acid to PQQ.</text>
</comment>
<keyword evidence="3 4" id="KW-0560">Oxidoreductase</keyword>
<gene>
    <name evidence="4" type="primary">pqqC</name>
    <name evidence="6" type="ORF">IW256_005599</name>
</gene>
<evidence type="ECO:0000256" key="4">
    <source>
        <dbReference type="HAMAP-Rule" id="MF_00654"/>
    </source>
</evidence>
<dbReference type="AlphaFoldDB" id="A0A931DPN2"/>
<dbReference type="InterPro" id="IPR004305">
    <property type="entry name" value="Thiaminase-2/PQQC"/>
</dbReference>
<reference evidence="6" key="1">
    <citation type="submission" date="2020-11" db="EMBL/GenBank/DDBJ databases">
        <title>Sequencing the genomes of 1000 actinobacteria strains.</title>
        <authorList>
            <person name="Klenk H.-P."/>
        </authorList>
    </citation>
    <scope>NUCLEOTIDE SEQUENCE</scope>
    <source>
        <strain evidence="6">DSM 43175</strain>
    </source>
</reference>
<keyword evidence="7" id="KW-1185">Reference proteome</keyword>
<dbReference type="InterPro" id="IPR016084">
    <property type="entry name" value="Haem_Oase-like_multi-hlx"/>
</dbReference>